<evidence type="ECO:0000256" key="4">
    <source>
        <dbReference type="ARBA" id="ARBA00022692"/>
    </source>
</evidence>
<evidence type="ECO:0000256" key="3">
    <source>
        <dbReference type="ARBA" id="ARBA00022475"/>
    </source>
</evidence>
<evidence type="ECO:0000313" key="10">
    <source>
        <dbReference type="Proteomes" id="UP001254848"/>
    </source>
</evidence>
<dbReference type="EMBL" id="JAUOZS010000001">
    <property type="protein sequence ID" value="MDT8900662.1"/>
    <property type="molecule type" value="Genomic_DNA"/>
</dbReference>
<feature type="transmembrane region" description="Helical" evidence="7">
    <location>
        <begin position="150"/>
        <end position="168"/>
    </location>
</feature>
<feature type="transmembrane region" description="Helical" evidence="7">
    <location>
        <begin position="193"/>
        <end position="216"/>
    </location>
</feature>
<keyword evidence="4 7" id="KW-0812">Transmembrane</keyword>
<comment type="caution">
    <text evidence="9">The sequence shown here is derived from an EMBL/GenBank/DDBJ whole genome shotgun (WGS) entry which is preliminary data.</text>
</comment>
<keyword evidence="9" id="KW-0808">Transferase</keyword>
<evidence type="ECO:0000256" key="5">
    <source>
        <dbReference type="ARBA" id="ARBA00022989"/>
    </source>
</evidence>
<sequence>MPGKIAAAEYIRGAAMLGVVGIHAGAYSLAGPAVNVHLFALLEIFTRFSVPIFFFVSAFGLFYQYRPGAPFGYGRFFRRRAAAVLVPYLAWSLLYMAHNSWATGDVWPWEPPHLYEFLLFGLASYHLYFLVILMWFYALMPLWRAVVPPLAARPLPWLGALMSAQVWFNYWSCNVLPFGAEDYYADLALKHRLSYWVLHYVFVFLLGAVCAVRLEDFRSFAARRRRELGMFFAIALAAMLGRYYWLLGNGKDPEQAVNTVQQLSPEGVVYTLAVCLALFAVFDRPLSPALSYPLSLLARHSYAVYLAHPLVMFHLAAGLAAAGEALTPPVVAGFYAATVGVSLLFAAGLERLPAFGPLLTGSAPSKVKPGT</sequence>
<dbReference type="Pfam" id="PF01757">
    <property type="entry name" value="Acyl_transf_3"/>
    <property type="match status" value="1"/>
</dbReference>
<keyword evidence="6 7" id="KW-0472">Membrane</keyword>
<protein>
    <submittedName>
        <fullName evidence="9">Acyltransferase</fullName>
        <ecNumber evidence="9">2.3.1.-</ecNumber>
    </submittedName>
</protein>
<organism evidence="9 10">
    <name type="scientific">Anaeroselena agilis</name>
    <dbReference type="NCBI Taxonomy" id="3063788"/>
    <lineage>
        <taxon>Bacteria</taxon>
        <taxon>Bacillati</taxon>
        <taxon>Bacillota</taxon>
        <taxon>Negativicutes</taxon>
        <taxon>Acetonemataceae</taxon>
        <taxon>Anaeroselena</taxon>
    </lineage>
</organism>
<keyword evidence="5 7" id="KW-1133">Transmembrane helix</keyword>
<feature type="transmembrane region" description="Helical" evidence="7">
    <location>
        <begin position="228"/>
        <end position="247"/>
    </location>
</feature>
<keyword evidence="3" id="KW-1003">Cell membrane</keyword>
<dbReference type="Proteomes" id="UP001254848">
    <property type="component" value="Unassembled WGS sequence"/>
</dbReference>
<keyword evidence="10" id="KW-1185">Reference proteome</keyword>
<proteinExistence type="inferred from homology"/>
<feature type="transmembrane region" description="Helical" evidence="7">
    <location>
        <begin position="12"/>
        <end position="30"/>
    </location>
</feature>
<feature type="transmembrane region" description="Helical" evidence="7">
    <location>
        <begin position="329"/>
        <end position="349"/>
    </location>
</feature>
<feature type="transmembrane region" description="Helical" evidence="7">
    <location>
        <begin position="36"/>
        <end position="61"/>
    </location>
</feature>
<dbReference type="EC" id="2.3.1.-" evidence="9"/>
<evidence type="ECO:0000256" key="2">
    <source>
        <dbReference type="ARBA" id="ARBA00007400"/>
    </source>
</evidence>
<comment type="similarity">
    <text evidence="2">Belongs to the acyltransferase 3 family.</text>
</comment>
<feature type="transmembrane region" description="Helical" evidence="7">
    <location>
        <begin position="81"/>
        <end position="97"/>
    </location>
</feature>
<feature type="transmembrane region" description="Helical" evidence="7">
    <location>
        <begin position="302"/>
        <end position="323"/>
    </location>
</feature>
<evidence type="ECO:0000313" key="9">
    <source>
        <dbReference type="EMBL" id="MDT8900662.1"/>
    </source>
</evidence>
<dbReference type="RefSeq" id="WP_413779199.1">
    <property type="nucleotide sequence ID" value="NZ_JAUOZS010000001.1"/>
</dbReference>
<dbReference type="InterPro" id="IPR002656">
    <property type="entry name" value="Acyl_transf_3_dom"/>
</dbReference>
<evidence type="ECO:0000259" key="8">
    <source>
        <dbReference type="Pfam" id="PF01757"/>
    </source>
</evidence>
<dbReference type="PANTHER" id="PTHR40074">
    <property type="entry name" value="O-ACETYLTRANSFERASE WECH"/>
    <property type="match status" value="1"/>
</dbReference>
<evidence type="ECO:0000256" key="1">
    <source>
        <dbReference type="ARBA" id="ARBA00004651"/>
    </source>
</evidence>
<evidence type="ECO:0000256" key="7">
    <source>
        <dbReference type="SAM" id="Phobius"/>
    </source>
</evidence>
<evidence type="ECO:0000256" key="6">
    <source>
        <dbReference type="ARBA" id="ARBA00023136"/>
    </source>
</evidence>
<dbReference type="PANTHER" id="PTHR40074:SF2">
    <property type="entry name" value="O-ACETYLTRANSFERASE WECH"/>
    <property type="match status" value="1"/>
</dbReference>
<feature type="domain" description="Acyltransferase 3" evidence="8">
    <location>
        <begin position="7"/>
        <end position="346"/>
    </location>
</feature>
<feature type="transmembrane region" description="Helical" evidence="7">
    <location>
        <begin position="117"/>
        <end position="138"/>
    </location>
</feature>
<reference evidence="9 10" key="1">
    <citation type="submission" date="2023-07" db="EMBL/GenBank/DDBJ databases">
        <title>The novel representative of Negativicutes class, Anaeroselena agilis gen. nov. sp. nov.</title>
        <authorList>
            <person name="Prokofeva M.I."/>
            <person name="Elcheninov A.G."/>
            <person name="Klyukina A."/>
            <person name="Kublanov I.V."/>
            <person name="Frolov E.N."/>
            <person name="Podosokorskaya O.A."/>
        </authorList>
    </citation>
    <scope>NUCLEOTIDE SEQUENCE [LARGE SCALE GENOMIC DNA]</scope>
    <source>
        <strain evidence="9 10">4137-cl</strain>
    </source>
</reference>
<gene>
    <name evidence="9" type="ORF">Q4T40_05330</name>
</gene>
<keyword evidence="9" id="KW-0012">Acyltransferase</keyword>
<dbReference type="GO" id="GO:0016746">
    <property type="term" value="F:acyltransferase activity"/>
    <property type="evidence" value="ECO:0007669"/>
    <property type="project" value="UniProtKB-KW"/>
</dbReference>
<comment type="subcellular location">
    <subcellularLocation>
        <location evidence="1">Cell membrane</location>
        <topology evidence="1">Multi-pass membrane protein</topology>
    </subcellularLocation>
</comment>
<name>A0ABU3NWV6_9FIRM</name>
<accession>A0ABU3NWV6</accession>